<evidence type="ECO:0008006" key="5">
    <source>
        <dbReference type="Google" id="ProtNLM"/>
    </source>
</evidence>
<dbReference type="RefSeq" id="WP_158767335.1">
    <property type="nucleotide sequence ID" value="NZ_CP047045.1"/>
</dbReference>
<dbReference type="Proteomes" id="UP000431269">
    <property type="component" value="Chromosome"/>
</dbReference>
<feature type="signal peptide" evidence="2">
    <location>
        <begin position="1"/>
        <end position="24"/>
    </location>
</feature>
<evidence type="ECO:0000313" key="4">
    <source>
        <dbReference type="Proteomes" id="UP000431269"/>
    </source>
</evidence>
<sequence>MTRQFAAFVMLAALSACGQPAEQAAPGETSAPVFRTDADLVAVPLDSIIGTADGLGTQYIEQISPGGGGLRSEPGPSGPTPTIVAPTPTTFTVTIPANSQEFVVMYGMSPESYTNGGTTKGACFAVAAVEIGGPRELAQRCLTPVETSADQGFQEFAVQVPPGVTQFQLQTTPAAPSGELTWGWSFWANPRAK</sequence>
<name>A0A6I6MZK7_9CAUL</name>
<evidence type="ECO:0000256" key="2">
    <source>
        <dbReference type="SAM" id="SignalP"/>
    </source>
</evidence>
<dbReference type="KEGG" id="tsv:DSM104635_03413"/>
<gene>
    <name evidence="3" type="ORF">DSM104635_03413</name>
</gene>
<reference evidence="4" key="1">
    <citation type="submission" date="2019-12" db="EMBL/GenBank/DDBJ databases">
        <title>Complete genome of Terracaulis silvestris 0127_4.</title>
        <authorList>
            <person name="Vieira S."/>
            <person name="Riedel T."/>
            <person name="Sproer C."/>
            <person name="Pascual J."/>
            <person name="Boedeker C."/>
            <person name="Overmann J."/>
        </authorList>
    </citation>
    <scope>NUCLEOTIDE SEQUENCE [LARGE SCALE GENOMIC DNA]</scope>
    <source>
        <strain evidence="4">0127_4</strain>
    </source>
</reference>
<organism evidence="3 4">
    <name type="scientific">Terricaulis silvestris</name>
    <dbReference type="NCBI Taxonomy" id="2686094"/>
    <lineage>
        <taxon>Bacteria</taxon>
        <taxon>Pseudomonadati</taxon>
        <taxon>Pseudomonadota</taxon>
        <taxon>Alphaproteobacteria</taxon>
        <taxon>Caulobacterales</taxon>
        <taxon>Caulobacteraceae</taxon>
        <taxon>Terricaulis</taxon>
    </lineage>
</organism>
<evidence type="ECO:0000256" key="1">
    <source>
        <dbReference type="SAM" id="MobiDB-lite"/>
    </source>
</evidence>
<feature type="region of interest" description="Disordered" evidence="1">
    <location>
        <begin position="63"/>
        <end position="83"/>
    </location>
</feature>
<accession>A0A6I6MZK7</accession>
<keyword evidence="4" id="KW-1185">Reference proteome</keyword>
<feature type="chain" id="PRO_5026044441" description="Secreted protein" evidence="2">
    <location>
        <begin position="25"/>
        <end position="193"/>
    </location>
</feature>
<dbReference type="PROSITE" id="PS51257">
    <property type="entry name" value="PROKAR_LIPOPROTEIN"/>
    <property type="match status" value="1"/>
</dbReference>
<dbReference type="AlphaFoldDB" id="A0A6I6MZK7"/>
<keyword evidence="2" id="KW-0732">Signal</keyword>
<proteinExistence type="predicted"/>
<evidence type="ECO:0000313" key="3">
    <source>
        <dbReference type="EMBL" id="QGZ96553.1"/>
    </source>
</evidence>
<dbReference type="EMBL" id="CP047045">
    <property type="protein sequence ID" value="QGZ96553.1"/>
    <property type="molecule type" value="Genomic_DNA"/>
</dbReference>
<protein>
    <recommendedName>
        <fullName evidence="5">Secreted protein</fullName>
    </recommendedName>
</protein>